<keyword evidence="7" id="KW-0539">Nucleus</keyword>
<evidence type="ECO:0000313" key="12">
    <source>
        <dbReference type="Proteomes" id="UP001345219"/>
    </source>
</evidence>
<feature type="compositionally biased region" description="Polar residues" evidence="9">
    <location>
        <begin position="99"/>
        <end position="109"/>
    </location>
</feature>
<reference evidence="11 12" key="1">
    <citation type="journal article" date="2023" name="Hortic Res">
        <title>Pangenome of water caltrop reveals structural variations and asymmetric subgenome divergence after allopolyploidization.</title>
        <authorList>
            <person name="Zhang X."/>
            <person name="Chen Y."/>
            <person name="Wang L."/>
            <person name="Yuan Y."/>
            <person name="Fang M."/>
            <person name="Shi L."/>
            <person name="Lu R."/>
            <person name="Comes H.P."/>
            <person name="Ma Y."/>
            <person name="Chen Y."/>
            <person name="Huang G."/>
            <person name="Zhou Y."/>
            <person name="Zheng Z."/>
            <person name="Qiu Y."/>
        </authorList>
    </citation>
    <scope>NUCLEOTIDE SEQUENCE [LARGE SCALE GENOMIC DNA]</scope>
    <source>
        <tissue evidence="11">Roots</tissue>
    </source>
</reference>
<sequence>MELARRFLVTGKRRDLLRLPYPCASFSWEEKAFEDDTTGILGGGAVWPPRSYSCSFCDREFRSAQALGGHMNVHRRDRARLKHQNPNFSCPLQPPVQPRASSPSMSGSKEMNRTDDNCIPPHSFCSRSFIARKEDPVCTFDHSTDCDTYLSVGLNKSMRGDRVREIGDDEMNFKRHKISGESSPPLHHLLKECSSSSDDQYNSLQLFSGKMDFMEDDLDLELRLGDPPKVK</sequence>
<evidence type="ECO:0000256" key="4">
    <source>
        <dbReference type="ARBA" id="ARBA00022833"/>
    </source>
</evidence>
<evidence type="ECO:0000256" key="9">
    <source>
        <dbReference type="SAM" id="MobiDB-lite"/>
    </source>
</evidence>
<dbReference type="PANTHER" id="PTHR45801">
    <property type="entry name" value="OS07G0101800 PROTEIN"/>
    <property type="match status" value="1"/>
</dbReference>
<dbReference type="Proteomes" id="UP001345219">
    <property type="component" value="Chromosome 6"/>
</dbReference>
<gene>
    <name evidence="11" type="ORF">SAY87_006874</name>
</gene>
<dbReference type="InterPro" id="IPR013087">
    <property type="entry name" value="Znf_C2H2_type"/>
</dbReference>
<evidence type="ECO:0000256" key="1">
    <source>
        <dbReference type="ARBA" id="ARBA00004123"/>
    </source>
</evidence>
<keyword evidence="4" id="KW-0862">Zinc</keyword>
<keyword evidence="3 8" id="KW-0863">Zinc-finger</keyword>
<dbReference type="EMBL" id="JAXIOK010000013">
    <property type="protein sequence ID" value="KAK4756747.1"/>
    <property type="molecule type" value="Genomic_DNA"/>
</dbReference>
<dbReference type="AlphaFoldDB" id="A0AAN7K0D3"/>
<evidence type="ECO:0000313" key="11">
    <source>
        <dbReference type="EMBL" id="KAK4756747.1"/>
    </source>
</evidence>
<comment type="caution">
    <text evidence="11">The sequence shown here is derived from an EMBL/GenBank/DDBJ whole genome shotgun (WGS) entry which is preliminary data.</text>
</comment>
<dbReference type="GO" id="GO:0008270">
    <property type="term" value="F:zinc ion binding"/>
    <property type="evidence" value="ECO:0007669"/>
    <property type="project" value="UniProtKB-KW"/>
</dbReference>
<dbReference type="PROSITE" id="PS50157">
    <property type="entry name" value="ZINC_FINGER_C2H2_2"/>
    <property type="match status" value="1"/>
</dbReference>
<dbReference type="SMART" id="SM00355">
    <property type="entry name" value="ZnF_C2H2"/>
    <property type="match status" value="1"/>
</dbReference>
<dbReference type="InterPro" id="IPR036236">
    <property type="entry name" value="Znf_C2H2_sf"/>
</dbReference>
<dbReference type="PANTHER" id="PTHR45801:SF107">
    <property type="entry name" value="TRANSCRIPTIONAL REGULATOR SUPERMAN-LIKE"/>
    <property type="match status" value="1"/>
</dbReference>
<evidence type="ECO:0000256" key="7">
    <source>
        <dbReference type="ARBA" id="ARBA00023242"/>
    </source>
</evidence>
<dbReference type="PROSITE" id="PS00028">
    <property type="entry name" value="ZINC_FINGER_C2H2_1"/>
    <property type="match status" value="1"/>
</dbReference>
<dbReference type="InterPro" id="IPR052426">
    <property type="entry name" value="Plant_dev_regulator"/>
</dbReference>
<evidence type="ECO:0000256" key="8">
    <source>
        <dbReference type="PROSITE-ProRule" id="PRU00042"/>
    </source>
</evidence>
<dbReference type="Pfam" id="PF13912">
    <property type="entry name" value="zf-C2H2_6"/>
    <property type="match status" value="1"/>
</dbReference>
<proteinExistence type="predicted"/>
<comment type="subcellular location">
    <subcellularLocation>
        <location evidence="1">Nucleus</location>
    </subcellularLocation>
</comment>
<keyword evidence="6" id="KW-0804">Transcription</keyword>
<protein>
    <recommendedName>
        <fullName evidence="10">C2H2-type domain-containing protein</fullName>
    </recommendedName>
</protein>
<name>A0AAN7K0D3_9MYRT</name>
<evidence type="ECO:0000256" key="5">
    <source>
        <dbReference type="ARBA" id="ARBA00023015"/>
    </source>
</evidence>
<keyword evidence="12" id="KW-1185">Reference proteome</keyword>
<evidence type="ECO:0000256" key="3">
    <source>
        <dbReference type="ARBA" id="ARBA00022771"/>
    </source>
</evidence>
<organism evidence="11 12">
    <name type="scientific">Trapa incisa</name>
    <dbReference type="NCBI Taxonomy" id="236973"/>
    <lineage>
        <taxon>Eukaryota</taxon>
        <taxon>Viridiplantae</taxon>
        <taxon>Streptophyta</taxon>
        <taxon>Embryophyta</taxon>
        <taxon>Tracheophyta</taxon>
        <taxon>Spermatophyta</taxon>
        <taxon>Magnoliopsida</taxon>
        <taxon>eudicotyledons</taxon>
        <taxon>Gunneridae</taxon>
        <taxon>Pentapetalae</taxon>
        <taxon>rosids</taxon>
        <taxon>malvids</taxon>
        <taxon>Myrtales</taxon>
        <taxon>Lythraceae</taxon>
        <taxon>Trapa</taxon>
    </lineage>
</organism>
<dbReference type="GO" id="GO:0005634">
    <property type="term" value="C:nucleus"/>
    <property type="evidence" value="ECO:0007669"/>
    <property type="project" value="UniProtKB-SubCell"/>
</dbReference>
<keyword evidence="2" id="KW-0479">Metal-binding</keyword>
<dbReference type="Gene3D" id="3.30.160.60">
    <property type="entry name" value="Classic Zinc Finger"/>
    <property type="match status" value="1"/>
</dbReference>
<evidence type="ECO:0000256" key="6">
    <source>
        <dbReference type="ARBA" id="ARBA00023163"/>
    </source>
</evidence>
<dbReference type="SUPFAM" id="SSF57667">
    <property type="entry name" value="beta-beta-alpha zinc fingers"/>
    <property type="match status" value="1"/>
</dbReference>
<keyword evidence="5" id="KW-0805">Transcription regulation</keyword>
<evidence type="ECO:0000259" key="10">
    <source>
        <dbReference type="PROSITE" id="PS50157"/>
    </source>
</evidence>
<evidence type="ECO:0000256" key="2">
    <source>
        <dbReference type="ARBA" id="ARBA00022723"/>
    </source>
</evidence>
<feature type="domain" description="C2H2-type" evidence="10">
    <location>
        <begin position="52"/>
        <end position="79"/>
    </location>
</feature>
<accession>A0AAN7K0D3</accession>
<feature type="region of interest" description="Disordered" evidence="9">
    <location>
        <begin position="84"/>
        <end position="113"/>
    </location>
</feature>